<keyword evidence="3 6" id="KW-0804">Transcription</keyword>
<dbReference type="InterPro" id="IPR055207">
    <property type="entry name" value="POLR3C_WHD"/>
</dbReference>
<dbReference type="Pfam" id="PF05645">
    <property type="entry name" value="RNA_pol_Rpc82"/>
    <property type="match status" value="1"/>
</dbReference>
<dbReference type="InterPro" id="IPR008806">
    <property type="entry name" value="RNA_pol_III_Rpc82_C"/>
</dbReference>
<dbReference type="PANTHER" id="PTHR12949:SF0">
    <property type="entry name" value="DNA-DIRECTED RNA POLYMERASE III SUBUNIT RPC3"/>
    <property type="match status" value="1"/>
</dbReference>
<feature type="domain" description="RNA polymerase III subunit RPC82-related helix-turn-helix" evidence="9">
    <location>
        <begin position="8"/>
        <end position="67"/>
    </location>
</feature>
<dbReference type="GO" id="GO:0003697">
    <property type="term" value="F:single-stranded DNA binding"/>
    <property type="evidence" value="ECO:0007669"/>
    <property type="project" value="UniProtKB-UniRule"/>
</dbReference>
<dbReference type="KEGG" id="som:SOMG_00788"/>
<evidence type="ECO:0000256" key="6">
    <source>
        <dbReference type="RuleBase" id="RU367076"/>
    </source>
</evidence>
<proteinExistence type="inferred from homology"/>
<dbReference type="GO" id="GO:0005666">
    <property type="term" value="C:RNA polymerase III complex"/>
    <property type="evidence" value="ECO:0007669"/>
    <property type="project" value="UniProtKB-UniRule"/>
</dbReference>
<feature type="region of interest" description="Disordered" evidence="7">
    <location>
        <begin position="354"/>
        <end position="379"/>
    </location>
</feature>
<feature type="domain" description="RNA polymerase III Rpc82 C -terminal" evidence="8">
    <location>
        <begin position="145"/>
        <end position="423"/>
    </location>
</feature>
<dbReference type="PANTHER" id="PTHR12949">
    <property type="entry name" value="RNA POLYMERASE III DNA DIRECTED -RELATED"/>
    <property type="match status" value="1"/>
</dbReference>
<accession>A0AAE9W8R3</accession>
<name>A0AAE9W8R3_9SCHI</name>
<reference evidence="11 12" key="1">
    <citation type="journal article" date="2023" name="G3 (Bethesda)">
        <title>A high-quality reference genome for the fission yeast Schizosaccharomyces osmophilus.</title>
        <authorList>
            <person name="Jia G.S."/>
            <person name="Zhang W.C."/>
            <person name="Liang Y."/>
            <person name="Liu X.H."/>
            <person name="Rhind N."/>
            <person name="Pidoux A."/>
            <person name="Brysch-Herzberg M."/>
            <person name="Du L.L."/>
        </authorList>
    </citation>
    <scope>NUCLEOTIDE SEQUENCE [LARGE SCALE GENOMIC DNA]</scope>
    <source>
        <strain evidence="11 12">CBS 15793</strain>
    </source>
</reference>
<comment type="function">
    <text evidence="5 6">DNA-dependent RNA polymerase catalyzes the transcription of DNA into RNA using the four ribonucleoside triphosphates as substrates. Specific core component of RNA polymerase III which synthesizes small RNAs, such as 5S rRNA and tRNAs.</text>
</comment>
<evidence type="ECO:0000256" key="7">
    <source>
        <dbReference type="SAM" id="MobiDB-lite"/>
    </source>
</evidence>
<dbReference type="GeneID" id="80874271"/>
<feature type="region of interest" description="Disordered" evidence="7">
    <location>
        <begin position="220"/>
        <end position="244"/>
    </location>
</feature>
<dbReference type="Gene3D" id="1.10.10.10">
    <property type="entry name" value="Winged helix-like DNA-binding domain superfamily/Winged helix DNA-binding domain"/>
    <property type="match status" value="3"/>
</dbReference>
<comment type="subunit">
    <text evidence="6">Component of the RNA polymerase III (Pol III) complex consisting of 17 subunits.</text>
</comment>
<protein>
    <recommendedName>
        <fullName evidence="6">DNA-directed RNA polymerase III subunit RPC3</fullName>
        <shortName evidence="6">RNA polymerase III subunit C3</shortName>
    </recommendedName>
</protein>
<comment type="subcellular location">
    <subcellularLocation>
        <location evidence="1 6">Nucleus</location>
    </subcellularLocation>
</comment>
<dbReference type="Pfam" id="PF08221">
    <property type="entry name" value="HTH_9"/>
    <property type="match status" value="1"/>
</dbReference>
<dbReference type="GO" id="GO:0006351">
    <property type="term" value="P:DNA-templated transcription"/>
    <property type="evidence" value="ECO:0007669"/>
    <property type="project" value="InterPro"/>
</dbReference>
<keyword evidence="4 6" id="KW-0539">Nucleus</keyword>
<feature type="compositionally biased region" description="Acidic residues" evidence="7">
    <location>
        <begin position="355"/>
        <end position="378"/>
    </location>
</feature>
<dbReference type="RefSeq" id="XP_056035154.1">
    <property type="nucleotide sequence ID" value="XM_056179582.1"/>
</dbReference>
<evidence type="ECO:0000256" key="3">
    <source>
        <dbReference type="ARBA" id="ARBA00023163"/>
    </source>
</evidence>
<dbReference type="InterPro" id="IPR013197">
    <property type="entry name" value="RNA_pol_III_RPC82-rel_HTH"/>
</dbReference>
<gene>
    <name evidence="11" type="primary">rpc82</name>
    <name evidence="11" type="ORF">SOMG_00788</name>
</gene>
<comment type="similarity">
    <text evidence="6">Belongs to the RNA polymerase beta chain family.</text>
</comment>
<dbReference type="AlphaFoldDB" id="A0AAE9W8R3"/>
<keyword evidence="2 6" id="KW-0240">DNA-directed RNA polymerase</keyword>
<evidence type="ECO:0000313" key="12">
    <source>
        <dbReference type="Proteomes" id="UP001212411"/>
    </source>
</evidence>
<evidence type="ECO:0000256" key="1">
    <source>
        <dbReference type="ARBA" id="ARBA00004123"/>
    </source>
</evidence>
<dbReference type="Proteomes" id="UP001212411">
    <property type="component" value="Chromosome 1"/>
</dbReference>
<dbReference type="InterPro" id="IPR039748">
    <property type="entry name" value="RPC3"/>
</dbReference>
<evidence type="ECO:0000256" key="2">
    <source>
        <dbReference type="ARBA" id="ARBA00022478"/>
    </source>
</evidence>
<dbReference type="InterPro" id="IPR036388">
    <property type="entry name" value="WH-like_DNA-bd_sf"/>
</dbReference>
<evidence type="ECO:0000259" key="9">
    <source>
        <dbReference type="Pfam" id="PF08221"/>
    </source>
</evidence>
<keyword evidence="12" id="KW-1185">Reference proteome</keyword>
<evidence type="ECO:0000256" key="5">
    <source>
        <dbReference type="ARBA" id="ARBA00025127"/>
    </source>
</evidence>
<dbReference type="Pfam" id="PF22536">
    <property type="entry name" value="WHD_POLR3C"/>
    <property type="match status" value="1"/>
</dbReference>
<sequence>MSQYAVGLCEILVDEFFGECCSEIASILLRHGRMNLSMLLKRTNLPAPKIRQALASLMQHHMVSFVTAIEQLREVTYYEAQWQEMYNLIRKGKDVYSVSLKLNQETASIAKYVSTQGRARVQDVYSAFGKSPDGTDEESRMLQQNITDLIYLKYLVVVQPRHLIPVGDQEMQLRIKFLEQRKSENVSEIKKNREVNDSVALEMARLQSSDMAENQGLIRKPKDSIPRPAKRKRRNATTSSMTGDLNEILDDENSILLPDPAAHVRVNRAKFSFLARNQRLVYWAERRIGKTTAIVYSHLLAILESKFVGSPSPATVLTITTMELTRNFPKDIDIESCFAKSSNVRKPPAKAALDQLDELEMEEQEEEDEDYEENIDDESNSKSKVLVQHLELLADTALKFITRVGNRGMGEWKIDFAYLTNMLRAVEFENILDEKLGDRATRLLRIIKDKGKIEEKQLANMALLRQKDLRTVLQSMAEMGALELQEVPRSSDRAPSKTFYLWFHRSERAYSIFLDQLYEVIAKMFHRLRDERAQRSQLIDKAERIDIKGKEEEYLQKFEQAELKRLRSYEEKLLLQASRLDELILIFRDE</sequence>
<feature type="domain" description="DNA-directed RNA polymerase III subunit RPC3 winged-helix" evidence="10">
    <location>
        <begin position="429"/>
        <end position="503"/>
    </location>
</feature>
<evidence type="ECO:0000259" key="8">
    <source>
        <dbReference type="Pfam" id="PF05645"/>
    </source>
</evidence>
<evidence type="ECO:0000313" key="11">
    <source>
        <dbReference type="EMBL" id="WBW70911.1"/>
    </source>
</evidence>
<dbReference type="EMBL" id="CP115611">
    <property type="protein sequence ID" value="WBW70911.1"/>
    <property type="molecule type" value="Genomic_DNA"/>
</dbReference>
<evidence type="ECO:0000259" key="10">
    <source>
        <dbReference type="Pfam" id="PF22536"/>
    </source>
</evidence>
<evidence type="ECO:0000256" key="4">
    <source>
        <dbReference type="ARBA" id="ARBA00023242"/>
    </source>
</evidence>
<organism evidence="11 12">
    <name type="scientific">Schizosaccharomyces osmophilus</name>
    <dbReference type="NCBI Taxonomy" id="2545709"/>
    <lineage>
        <taxon>Eukaryota</taxon>
        <taxon>Fungi</taxon>
        <taxon>Dikarya</taxon>
        <taxon>Ascomycota</taxon>
        <taxon>Taphrinomycotina</taxon>
        <taxon>Schizosaccharomycetes</taxon>
        <taxon>Schizosaccharomycetales</taxon>
        <taxon>Schizosaccharomycetaceae</taxon>
        <taxon>Schizosaccharomyces</taxon>
    </lineage>
</organism>